<keyword evidence="2" id="KW-1185">Reference proteome</keyword>
<comment type="caution">
    <text evidence="1">The sequence shown here is derived from an EMBL/GenBank/DDBJ whole genome shotgun (WGS) entry which is preliminary data.</text>
</comment>
<dbReference type="RefSeq" id="WP_252440612.1">
    <property type="nucleotide sequence ID" value="NZ_JAGSOV010000040.1"/>
</dbReference>
<reference evidence="1" key="1">
    <citation type="submission" date="2021-04" db="EMBL/GenBank/DDBJ databases">
        <title>Pseudonocardia sp. nov., isolated from sandy soil of mangrove forest.</title>
        <authorList>
            <person name="Zan Z."/>
            <person name="Huang R."/>
            <person name="Liu W."/>
        </authorList>
    </citation>
    <scope>NUCLEOTIDE SEQUENCE</scope>
    <source>
        <strain evidence="1">S2-4</strain>
    </source>
</reference>
<protein>
    <recommendedName>
        <fullName evidence="3">Laminin EGF-like domain-containing protein</fullName>
    </recommendedName>
</protein>
<evidence type="ECO:0000313" key="1">
    <source>
        <dbReference type="EMBL" id="MCO1657171.1"/>
    </source>
</evidence>
<evidence type="ECO:0008006" key="3">
    <source>
        <dbReference type="Google" id="ProtNLM"/>
    </source>
</evidence>
<gene>
    <name evidence="1" type="ORF">KDL28_19105</name>
</gene>
<dbReference type="PROSITE" id="PS51257">
    <property type="entry name" value="PROKAR_LIPOPROTEIN"/>
    <property type="match status" value="1"/>
</dbReference>
<proteinExistence type="predicted"/>
<organism evidence="1 2">
    <name type="scientific">Pseudonocardia humida</name>
    <dbReference type="NCBI Taxonomy" id="2800819"/>
    <lineage>
        <taxon>Bacteria</taxon>
        <taxon>Bacillati</taxon>
        <taxon>Actinomycetota</taxon>
        <taxon>Actinomycetes</taxon>
        <taxon>Pseudonocardiales</taxon>
        <taxon>Pseudonocardiaceae</taxon>
        <taxon>Pseudonocardia</taxon>
    </lineage>
</organism>
<name>A0ABT1A2I6_9PSEU</name>
<accession>A0ABT1A2I6</accession>
<evidence type="ECO:0000313" key="2">
    <source>
        <dbReference type="Proteomes" id="UP001165283"/>
    </source>
</evidence>
<dbReference type="Proteomes" id="UP001165283">
    <property type="component" value="Unassembled WGS sequence"/>
</dbReference>
<sequence length="63" mass="6446">MVNRLADRILNAVLPHQKAAAPCGPYVISGCYCSGGLRYGKKCRDCTGAGGGCTPCNIVIGAC</sequence>
<dbReference type="EMBL" id="JAGSOV010000040">
    <property type="protein sequence ID" value="MCO1657171.1"/>
    <property type="molecule type" value="Genomic_DNA"/>
</dbReference>